<feature type="transmembrane region" description="Helical" evidence="2">
    <location>
        <begin position="48"/>
        <end position="66"/>
    </location>
</feature>
<evidence type="ECO:0000256" key="1">
    <source>
        <dbReference type="SAM" id="MobiDB-lite"/>
    </source>
</evidence>
<feature type="non-terminal residue" evidence="3">
    <location>
        <position position="1"/>
    </location>
</feature>
<sequence length="121" mass="13895">CDELEKKNADSFVLNIKPEGISGEIRSSTQSQFTDFIGSYLATNSSTIVNTASLFISILIISFLTIRLKNKRRDTGTYTRESLINLMNGVKLEIVKEKETKKRKNTKRHRKRTSKKGRKKR</sequence>
<feature type="compositionally biased region" description="Basic residues" evidence="1">
    <location>
        <begin position="101"/>
        <end position="121"/>
    </location>
</feature>
<evidence type="ECO:0000256" key="2">
    <source>
        <dbReference type="SAM" id="Phobius"/>
    </source>
</evidence>
<evidence type="ECO:0000313" key="3">
    <source>
        <dbReference type="EMBL" id="RLE12056.1"/>
    </source>
</evidence>
<keyword evidence="2" id="KW-0812">Transmembrane</keyword>
<accession>A0A662DDN2</accession>
<gene>
    <name evidence="3" type="ORF">DRJ04_06895</name>
</gene>
<protein>
    <submittedName>
        <fullName evidence="3">Uncharacterized protein</fullName>
    </submittedName>
</protein>
<evidence type="ECO:0000313" key="4">
    <source>
        <dbReference type="Proteomes" id="UP000280417"/>
    </source>
</evidence>
<name>A0A662DDN2_UNCAE</name>
<reference evidence="3 4" key="1">
    <citation type="submission" date="2018-06" db="EMBL/GenBank/DDBJ databases">
        <title>Extensive metabolic versatility and redundancy in microbially diverse, dynamic hydrothermal sediments.</title>
        <authorList>
            <person name="Dombrowski N."/>
            <person name="Teske A."/>
            <person name="Baker B.J."/>
        </authorList>
    </citation>
    <scope>NUCLEOTIDE SEQUENCE [LARGE SCALE GENOMIC DNA]</scope>
    <source>
        <strain evidence="3">B3_G15</strain>
    </source>
</reference>
<dbReference type="AlphaFoldDB" id="A0A662DDN2"/>
<dbReference type="EMBL" id="QMQA01000196">
    <property type="protein sequence ID" value="RLE12056.1"/>
    <property type="molecule type" value="Genomic_DNA"/>
</dbReference>
<dbReference type="Proteomes" id="UP000280417">
    <property type="component" value="Unassembled WGS sequence"/>
</dbReference>
<feature type="region of interest" description="Disordered" evidence="1">
    <location>
        <begin position="97"/>
        <end position="121"/>
    </location>
</feature>
<organism evidence="3 4">
    <name type="scientific">Aerophobetes bacterium</name>
    <dbReference type="NCBI Taxonomy" id="2030807"/>
    <lineage>
        <taxon>Bacteria</taxon>
        <taxon>Candidatus Aerophobota</taxon>
    </lineage>
</organism>
<comment type="caution">
    <text evidence="3">The sequence shown here is derived from an EMBL/GenBank/DDBJ whole genome shotgun (WGS) entry which is preliminary data.</text>
</comment>
<keyword evidence="2" id="KW-0472">Membrane</keyword>
<proteinExistence type="predicted"/>
<keyword evidence="2" id="KW-1133">Transmembrane helix</keyword>